<feature type="region of interest" description="Disordered" evidence="1">
    <location>
        <begin position="93"/>
        <end position="141"/>
    </location>
</feature>
<accession>A0A319BS68</accession>
<dbReference type="GeneID" id="37133441"/>
<dbReference type="Proteomes" id="UP000248340">
    <property type="component" value="Unassembled WGS sequence"/>
</dbReference>
<reference evidence="2 3" key="1">
    <citation type="submission" date="2016-12" db="EMBL/GenBank/DDBJ databases">
        <title>The genomes of Aspergillus section Nigri reveals drivers in fungal speciation.</title>
        <authorList>
            <consortium name="DOE Joint Genome Institute"/>
            <person name="Vesth T.C."/>
            <person name="Nybo J."/>
            <person name="Theobald S."/>
            <person name="Brandl J."/>
            <person name="Frisvad J.C."/>
            <person name="Nielsen K.F."/>
            <person name="Lyhne E.K."/>
            <person name="Kogle M.E."/>
            <person name="Kuo A."/>
            <person name="Riley R."/>
            <person name="Clum A."/>
            <person name="Nolan M."/>
            <person name="Lipzen A."/>
            <person name="Salamov A."/>
            <person name="Henrissat B."/>
            <person name="Wiebenga A."/>
            <person name="De Vries R.P."/>
            <person name="Grigoriev I.V."/>
            <person name="Mortensen U.H."/>
            <person name="Andersen M.R."/>
            <person name="Baker S.E."/>
        </authorList>
    </citation>
    <scope>NUCLEOTIDE SEQUENCE [LARGE SCALE GENOMIC DNA]</scope>
    <source>
        <strain evidence="2 3">CBS 121591</strain>
    </source>
</reference>
<feature type="compositionally biased region" description="Basic and acidic residues" evidence="1">
    <location>
        <begin position="122"/>
        <end position="141"/>
    </location>
</feature>
<gene>
    <name evidence="2" type="ORF">BO82DRAFT_21132</name>
</gene>
<organism evidence="2 3">
    <name type="scientific">Aspergillus uvarum CBS 121591</name>
    <dbReference type="NCBI Taxonomy" id="1448315"/>
    <lineage>
        <taxon>Eukaryota</taxon>
        <taxon>Fungi</taxon>
        <taxon>Dikarya</taxon>
        <taxon>Ascomycota</taxon>
        <taxon>Pezizomycotina</taxon>
        <taxon>Eurotiomycetes</taxon>
        <taxon>Eurotiomycetidae</taxon>
        <taxon>Eurotiales</taxon>
        <taxon>Aspergillaceae</taxon>
        <taxon>Aspergillus</taxon>
        <taxon>Aspergillus subgen. Circumdati</taxon>
    </lineage>
</organism>
<dbReference type="RefSeq" id="XP_025485725.1">
    <property type="nucleotide sequence ID" value="XM_025630700.1"/>
</dbReference>
<evidence type="ECO:0000313" key="2">
    <source>
        <dbReference type="EMBL" id="PYH75525.1"/>
    </source>
</evidence>
<dbReference type="VEuPathDB" id="FungiDB:BO82DRAFT_21132"/>
<dbReference type="EMBL" id="KZ821788">
    <property type="protein sequence ID" value="PYH75525.1"/>
    <property type="molecule type" value="Genomic_DNA"/>
</dbReference>
<dbReference type="AlphaFoldDB" id="A0A319BS68"/>
<feature type="compositionally biased region" description="Polar residues" evidence="1">
    <location>
        <begin position="111"/>
        <end position="121"/>
    </location>
</feature>
<name>A0A319BS68_9EURO</name>
<evidence type="ECO:0000256" key="1">
    <source>
        <dbReference type="SAM" id="MobiDB-lite"/>
    </source>
</evidence>
<evidence type="ECO:0000313" key="3">
    <source>
        <dbReference type="Proteomes" id="UP000248340"/>
    </source>
</evidence>
<proteinExistence type="predicted"/>
<keyword evidence="3" id="KW-1185">Reference proteome</keyword>
<protein>
    <submittedName>
        <fullName evidence="2">Uncharacterized protein</fullName>
    </submittedName>
</protein>
<sequence>MFRWLECANIMLSTQSRSLFRDVMGTYFGTCFPARALQYRFVCTPGLFSHCAQQPREVKATTFTIRILRNLSPWGRPARSPFPRQELMALDLDIGSTRSGNPNLDRRPPRRTQSGVKTIHSTNERARENENRKKQNGVDRV</sequence>